<keyword evidence="2" id="KW-1185">Reference proteome</keyword>
<evidence type="ECO:0000313" key="1">
    <source>
        <dbReference type="EMBL" id="RNA36323.1"/>
    </source>
</evidence>
<proteinExistence type="predicted"/>
<name>A0A3M7SKL6_BRAPC</name>
<dbReference type="AlphaFoldDB" id="A0A3M7SKL6"/>
<evidence type="ECO:0000313" key="2">
    <source>
        <dbReference type="Proteomes" id="UP000276133"/>
    </source>
</evidence>
<gene>
    <name evidence="1" type="ORF">BpHYR1_010711</name>
</gene>
<protein>
    <submittedName>
        <fullName evidence="1">Uncharacterized protein</fullName>
    </submittedName>
</protein>
<sequence>MLQPTPFKNCFTIHSFDEQEFLQISDNQIIRLKKVTTLIYKTRLYISNFGEEVEHIIDSFSEIKNLKKNKNPWQKYAIHLTVFVHLFQFYSHSNGMNVDLNFIKLTQSKLELVAENNISVKIWKFLFENNKTQIAGYKFSVQKYIFLSHDKYLSLNRLWILIEFKLVESIFMEKKEISIKLNKKCVDK</sequence>
<comment type="caution">
    <text evidence="1">The sequence shown here is derived from an EMBL/GenBank/DDBJ whole genome shotgun (WGS) entry which is preliminary data.</text>
</comment>
<dbReference type="EMBL" id="REGN01001203">
    <property type="protein sequence ID" value="RNA36323.1"/>
    <property type="molecule type" value="Genomic_DNA"/>
</dbReference>
<dbReference type="Proteomes" id="UP000276133">
    <property type="component" value="Unassembled WGS sequence"/>
</dbReference>
<reference evidence="1 2" key="1">
    <citation type="journal article" date="2018" name="Sci. Rep.">
        <title>Genomic signatures of local adaptation to the degree of environmental predictability in rotifers.</title>
        <authorList>
            <person name="Franch-Gras L."/>
            <person name="Hahn C."/>
            <person name="Garcia-Roger E.M."/>
            <person name="Carmona M.J."/>
            <person name="Serra M."/>
            <person name="Gomez A."/>
        </authorList>
    </citation>
    <scope>NUCLEOTIDE SEQUENCE [LARGE SCALE GENOMIC DNA]</scope>
    <source>
        <strain evidence="1">HYR1</strain>
    </source>
</reference>
<accession>A0A3M7SKL6</accession>
<organism evidence="1 2">
    <name type="scientific">Brachionus plicatilis</name>
    <name type="common">Marine rotifer</name>
    <name type="synonym">Brachionus muelleri</name>
    <dbReference type="NCBI Taxonomy" id="10195"/>
    <lineage>
        <taxon>Eukaryota</taxon>
        <taxon>Metazoa</taxon>
        <taxon>Spiralia</taxon>
        <taxon>Gnathifera</taxon>
        <taxon>Rotifera</taxon>
        <taxon>Eurotatoria</taxon>
        <taxon>Monogononta</taxon>
        <taxon>Pseudotrocha</taxon>
        <taxon>Ploima</taxon>
        <taxon>Brachionidae</taxon>
        <taxon>Brachionus</taxon>
    </lineage>
</organism>